<sequence>MADSRTSGEFSLEPVRFSRLSRRGVLLSLSGLQLTSAGIAVAAFVGTLYSVGAEALPWTSPIWGGGLAITWARIAGRPVVEWIPLVITWVLRQAGGQTVFKAKISRPRPAGTLALPGDAARLRQYDDPESGAVMVHDPHHATLTVGCDLLHPSFVLLDPAEQERRIQGWGRVLSTACRSGRIARLQVLERTIPDGGTALVDWWREHGVHDGSWVARVYGELIEQAGPSGERHVSSIALALDMRRAAQAIRRSGGGIRGAAAVLRQEMRTVEAALRAADLHPSPWYDAGSLAVDLRSAYDPAIAPTLERHREIGRSLATAGPVAVTESWGSLRTDSAYHSVLWVSEWPQASVYPGFMSPVILAGGIRRTVSITYEPVRTDRAARELRKRKVEHISDAAQRARMGQIEDAADSAELQDVLQQEADLLSGHGVLRYTGLISVSAPTMDELEAAVAQIQQAAIQSSMETRLLVSQQGQAFAAASLPLARKV</sequence>
<accession>A0A939LZU0</accession>
<keyword evidence="1" id="KW-1133">Transmembrane helix</keyword>
<proteinExistence type="predicted"/>
<keyword evidence="1" id="KW-0472">Membrane</keyword>
<evidence type="ECO:0000256" key="1">
    <source>
        <dbReference type="SAM" id="Phobius"/>
    </source>
</evidence>
<dbReference type="InterPro" id="IPR049978">
    <property type="entry name" value="SCO6880-like"/>
</dbReference>
<dbReference type="Proteomes" id="UP000664398">
    <property type="component" value="Unassembled WGS sequence"/>
</dbReference>
<organism evidence="2 3">
    <name type="scientific">Leucobacter ruminantium</name>
    <dbReference type="NCBI Taxonomy" id="1289170"/>
    <lineage>
        <taxon>Bacteria</taxon>
        <taxon>Bacillati</taxon>
        <taxon>Actinomycetota</taxon>
        <taxon>Actinomycetes</taxon>
        <taxon>Micrococcales</taxon>
        <taxon>Microbacteriaceae</taxon>
        <taxon>Leucobacter</taxon>
    </lineage>
</organism>
<keyword evidence="3" id="KW-1185">Reference proteome</keyword>
<feature type="transmembrane region" description="Helical" evidence="1">
    <location>
        <begin position="25"/>
        <end position="49"/>
    </location>
</feature>
<evidence type="ECO:0000313" key="2">
    <source>
        <dbReference type="EMBL" id="MBO1804465.1"/>
    </source>
</evidence>
<reference evidence="2" key="1">
    <citation type="submission" date="2021-03" db="EMBL/GenBank/DDBJ databases">
        <title>Leucobacter chromiisoli sp. nov., isolated from chromium-containing soil of chemical plant.</title>
        <authorList>
            <person name="Xu Z."/>
        </authorList>
    </citation>
    <scope>NUCLEOTIDE SEQUENCE</scope>
    <source>
        <strain evidence="2">A2</strain>
    </source>
</reference>
<evidence type="ECO:0000313" key="3">
    <source>
        <dbReference type="Proteomes" id="UP000664398"/>
    </source>
</evidence>
<dbReference type="AlphaFoldDB" id="A0A939LZU0"/>
<gene>
    <name evidence="2" type="ORF">J4H91_03925</name>
</gene>
<comment type="caution">
    <text evidence="2">The sequence shown here is derived from an EMBL/GenBank/DDBJ whole genome shotgun (WGS) entry which is preliminary data.</text>
</comment>
<name>A0A939LZU0_9MICO</name>
<dbReference type="NCBIfam" id="NF042935">
    <property type="entry name" value="SCO6880_fam"/>
    <property type="match status" value="1"/>
</dbReference>
<keyword evidence="1" id="KW-0812">Transmembrane</keyword>
<dbReference type="EMBL" id="JAGDYL010000005">
    <property type="protein sequence ID" value="MBO1804465.1"/>
    <property type="molecule type" value="Genomic_DNA"/>
</dbReference>
<dbReference type="RefSeq" id="WP_208044947.1">
    <property type="nucleotide sequence ID" value="NZ_JAGDYL010000005.1"/>
</dbReference>
<protein>
    <submittedName>
        <fullName evidence="2">PrgI family protein</fullName>
    </submittedName>
</protein>